<sequence>MPWWVSALVLIAASLFFEFHGRSFVQRQWNSDKVVQTQLAKIKQEQRDAENSQLKTQQTTISSTIQKVHDDEISRLTTALNDSRRLRIGSQFCGATSGQTDTQSATSGAAADTGGRVLSEEMDRAVKQLIFESEQVAATGRAAQAFIRENGLGE</sequence>
<dbReference type="EMBL" id="PUGF01000009">
    <property type="protein sequence ID" value="PRC93106.1"/>
    <property type="molecule type" value="Genomic_DNA"/>
</dbReference>
<feature type="compositionally biased region" description="Low complexity" evidence="1">
    <location>
        <begin position="99"/>
        <end position="114"/>
    </location>
</feature>
<proteinExistence type="predicted"/>
<protein>
    <submittedName>
        <fullName evidence="2">Uncharacterized protein</fullName>
    </submittedName>
</protein>
<feature type="region of interest" description="Disordered" evidence="1">
    <location>
        <begin position="94"/>
        <end position="114"/>
    </location>
</feature>
<keyword evidence="3" id="KW-1185">Reference proteome</keyword>
<comment type="caution">
    <text evidence="2">The sequence shown here is derived from an EMBL/GenBank/DDBJ whole genome shotgun (WGS) entry which is preliminary data.</text>
</comment>
<gene>
    <name evidence="2" type="ORF">S2091_2192</name>
</gene>
<evidence type="ECO:0000256" key="1">
    <source>
        <dbReference type="SAM" id="MobiDB-lite"/>
    </source>
</evidence>
<accession>A0A2S9GZR0</accession>
<evidence type="ECO:0000313" key="2">
    <source>
        <dbReference type="EMBL" id="PRC93106.1"/>
    </source>
</evidence>
<organism evidence="2 3">
    <name type="scientific">Solimicrobium silvestre</name>
    <dbReference type="NCBI Taxonomy" id="2099400"/>
    <lineage>
        <taxon>Bacteria</taxon>
        <taxon>Pseudomonadati</taxon>
        <taxon>Pseudomonadota</taxon>
        <taxon>Betaproteobacteria</taxon>
        <taxon>Burkholderiales</taxon>
        <taxon>Oxalobacteraceae</taxon>
        <taxon>Solimicrobium</taxon>
    </lineage>
</organism>
<dbReference type="AlphaFoldDB" id="A0A2S9GZR0"/>
<dbReference type="Proteomes" id="UP000237839">
    <property type="component" value="Unassembled WGS sequence"/>
</dbReference>
<name>A0A2S9GZR0_9BURK</name>
<evidence type="ECO:0000313" key="3">
    <source>
        <dbReference type="Proteomes" id="UP000237839"/>
    </source>
</evidence>
<reference evidence="2 3" key="1">
    <citation type="submission" date="2018-02" db="EMBL/GenBank/DDBJ databases">
        <title>Solimicrobium silvestre gen. nov., sp. nov., isolated from alpine forest soil.</title>
        <authorList>
            <person name="Margesin R."/>
            <person name="Albuquerque L."/>
            <person name="Zhang D.-C."/>
            <person name="Froufe H.J.C."/>
            <person name="Severino R."/>
            <person name="Roxo I."/>
            <person name="Egas C."/>
            <person name="Da Costa M.S."/>
        </authorList>
    </citation>
    <scope>NUCLEOTIDE SEQUENCE [LARGE SCALE GENOMIC DNA]</scope>
    <source>
        <strain evidence="2 3">S20-91</strain>
    </source>
</reference>